<proteinExistence type="predicted"/>
<dbReference type="OrthoDB" id="105517at2759"/>
<dbReference type="EMBL" id="BSXW01001427">
    <property type="protein sequence ID" value="GMF36710.1"/>
    <property type="molecule type" value="Genomic_DNA"/>
</dbReference>
<accession>A0A9W7CNM8</accession>
<gene>
    <name evidence="2" type="ORF">Plil01_001551900</name>
</gene>
<feature type="signal peptide" evidence="1">
    <location>
        <begin position="1"/>
        <end position="19"/>
    </location>
</feature>
<name>A0A9W7CNM8_9STRA</name>
<reference evidence="2" key="1">
    <citation type="submission" date="2023-04" db="EMBL/GenBank/DDBJ databases">
        <title>Phytophthora lilii NBRC 32176.</title>
        <authorList>
            <person name="Ichikawa N."/>
            <person name="Sato H."/>
            <person name="Tonouchi N."/>
        </authorList>
    </citation>
    <scope>NUCLEOTIDE SEQUENCE</scope>
    <source>
        <strain evidence="2">NBRC 32176</strain>
    </source>
</reference>
<dbReference type="Gene3D" id="2.60.20.10">
    <property type="entry name" value="Crystallins"/>
    <property type="match status" value="1"/>
</dbReference>
<feature type="chain" id="PRO_5040995020" evidence="1">
    <location>
        <begin position="20"/>
        <end position="157"/>
    </location>
</feature>
<keyword evidence="1" id="KW-0732">Signal</keyword>
<comment type="caution">
    <text evidence="2">The sequence shown here is derived from an EMBL/GenBank/DDBJ whole genome shotgun (WGS) entry which is preliminary data.</text>
</comment>
<sequence>MTTLASWLSTLLVTILAVAHLTTPSSTEFSGNIKLYRDIRHRHILVMLEFTKANRCFNMACGDYNDAVSSVKWSGLPTSGAKSVVAFYVDTDCKGRSKKFSTSLGTVASFDDEEINDAISSFMVLESSEEIENGVTSLCSLETTTFDNSSYTIARNR</sequence>
<evidence type="ECO:0000256" key="1">
    <source>
        <dbReference type="SAM" id="SignalP"/>
    </source>
</evidence>
<evidence type="ECO:0000313" key="3">
    <source>
        <dbReference type="Proteomes" id="UP001165083"/>
    </source>
</evidence>
<protein>
    <submittedName>
        <fullName evidence="2">Unnamed protein product</fullName>
    </submittedName>
</protein>
<organism evidence="2 3">
    <name type="scientific">Phytophthora lilii</name>
    <dbReference type="NCBI Taxonomy" id="2077276"/>
    <lineage>
        <taxon>Eukaryota</taxon>
        <taxon>Sar</taxon>
        <taxon>Stramenopiles</taxon>
        <taxon>Oomycota</taxon>
        <taxon>Peronosporomycetes</taxon>
        <taxon>Peronosporales</taxon>
        <taxon>Peronosporaceae</taxon>
        <taxon>Phytophthora</taxon>
    </lineage>
</organism>
<dbReference type="Proteomes" id="UP001165083">
    <property type="component" value="Unassembled WGS sequence"/>
</dbReference>
<evidence type="ECO:0000313" key="2">
    <source>
        <dbReference type="EMBL" id="GMF36710.1"/>
    </source>
</evidence>
<keyword evidence="3" id="KW-1185">Reference proteome</keyword>
<dbReference type="AlphaFoldDB" id="A0A9W7CNM8"/>